<evidence type="ECO:0000313" key="3">
    <source>
        <dbReference type="Proteomes" id="UP000054771"/>
    </source>
</evidence>
<proteinExistence type="predicted"/>
<evidence type="ECO:0000256" key="1">
    <source>
        <dbReference type="SAM" id="MobiDB-lite"/>
    </source>
</evidence>
<dbReference type="Proteomes" id="UP000054771">
    <property type="component" value="Unassembled WGS sequence"/>
</dbReference>
<dbReference type="AlphaFoldDB" id="A0A0U5FNJ5"/>
<evidence type="ECO:0000313" key="2">
    <source>
        <dbReference type="EMBL" id="CEL01008.1"/>
    </source>
</evidence>
<sequence>MTQPDNQSEDQAQIPSNVESEDETEAKPEAQPKRVILRLSESDMDYQNPREFVDFYFTKFPSDAALDPTRHFVHYQPPSDFPQSNPKVHIVIDLETSHILETLGEDFPHEIYKVCRGADNLEMYAYPEAVKQNLLRKIRHFSDDFYPWGYSRGARKAESI</sequence>
<keyword evidence="3" id="KW-1185">Reference proteome</keyword>
<feature type="region of interest" description="Disordered" evidence="1">
    <location>
        <begin position="1"/>
        <end position="34"/>
    </location>
</feature>
<reference evidence="3" key="1">
    <citation type="journal article" date="2016" name="Genome Announc.">
        <title>Draft genome sequences of fungus Aspergillus calidoustus.</title>
        <authorList>
            <person name="Horn F."/>
            <person name="Linde J."/>
            <person name="Mattern D.J."/>
            <person name="Walther G."/>
            <person name="Guthke R."/>
            <person name="Scherlach K."/>
            <person name="Martin K."/>
            <person name="Brakhage A.A."/>
            <person name="Petzke L."/>
            <person name="Valiante V."/>
        </authorList>
    </citation>
    <scope>NUCLEOTIDE SEQUENCE [LARGE SCALE GENOMIC DNA]</scope>
    <source>
        <strain evidence="3">SF006504</strain>
    </source>
</reference>
<organism evidence="2 3">
    <name type="scientific">Aspergillus calidoustus</name>
    <dbReference type="NCBI Taxonomy" id="454130"/>
    <lineage>
        <taxon>Eukaryota</taxon>
        <taxon>Fungi</taxon>
        <taxon>Dikarya</taxon>
        <taxon>Ascomycota</taxon>
        <taxon>Pezizomycotina</taxon>
        <taxon>Eurotiomycetes</taxon>
        <taxon>Eurotiomycetidae</taxon>
        <taxon>Eurotiales</taxon>
        <taxon>Aspergillaceae</taxon>
        <taxon>Aspergillus</taxon>
        <taxon>Aspergillus subgen. Nidulantes</taxon>
    </lineage>
</organism>
<gene>
    <name evidence="2" type="ORF">ASPCAL00600</name>
</gene>
<name>A0A0U5FNJ5_ASPCI</name>
<dbReference type="OrthoDB" id="4493540at2759"/>
<dbReference type="EMBL" id="CDMC01000001">
    <property type="protein sequence ID" value="CEL01008.1"/>
    <property type="molecule type" value="Genomic_DNA"/>
</dbReference>
<accession>A0A0U5FNJ5</accession>
<protein>
    <submittedName>
        <fullName evidence="2">Uncharacterized protein</fullName>
    </submittedName>
</protein>
<feature type="compositionally biased region" description="Polar residues" evidence="1">
    <location>
        <begin position="1"/>
        <end position="18"/>
    </location>
</feature>